<evidence type="ECO:0000313" key="1">
    <source>
        <dbReference type="EMBL" id="TRY74706.1"/>
    </source>
</evidence>
<dbReference type="AlphaFoldDB" id="A0A553PAK8"/>
<reference evidence="1 2" key="1">
    <citation type="journal article" date="2018" name="Nat. Ecol. Evol.">
        <title>Genomic signatures of mitonuclear coevolution across populations of Tigriopus californicus.</title>
        <authorList>
            <person name="Barreto F.S."/>
            <person name="Watson E.T."/>
            <person name="Lima T.G."/>
            <person name="Willett C.S."/>
            <person name="Edmands S."/>
            <person name="Li W."/>
            <person name="Burton R.S."/>
        </authorList>
    </citation>
    <scope>NUCLEOTIDE SEQUENCE [LARGE SCALE GENOMIC DNA]</scope>
    <source>
        <strain evidence="1 2">San Diego</strain>
    </source>
</reference>
<evidence type="ECO:0000313" key="2">
    <source>
        <dbReference type="Proteomes" id="UP000318571"/>
    </source>
</evidence>
<name>A0A553PAK8_TIGCA</name>
<gene>
    <name evidence="1" type="ORF">TCAL_15635</name>
</gene>
<keyword evidence="2" id="KW-1185">Reference proteome</keyword>
<organism evidence="1 2">
    <name type="scientific">Tigriopus californicus</name>
    <name type="common">Marine copepod</name>
    <dbReference type="NCBI Taxonomy" id="6832"/>
    <lineage>
        <taxon>Eukaryota</taxon>
        <taxon>Metazoa</taxon>
        <taxon>Ecdysozoa</taxon>
        <taxon>Arthropoda</taxon>
        <taxon>Crustacea</taxon>
        <taxon>Multicrustacea</taxon>
        <taxon>Hexanauplia</taxon>
        <taxon>Copepoda</taxon>
        <taxon>Harpacticoida</taxon>
        <taxon>Harpacticidae</taxon>
        <taxon>Tigriopus</taxon>
    </lineage>
</organism>
<dbReference type="EMBL" id="VCGU01000005">
    <property type="protein sequence ID" value="TRY74706.1"/>
    <property type="molecule type" value="Genomic_DNA"/>
</dbReference>
<sequence length="70" mass="7988">MGKSCSCLARHQKLFAWTSLGSHQQPFLGSNHTHARTVRWPDSRGKIQNIQCPHPRTVFSPSVAFYSLMY</sequence>
<proteinExistence type="predicted"/>
<dbReference type="Proteomes" id="UP000318571">
    <property type="component" value="Chromosome 2"/>
</dbReference>
<accession>A0A553PAK8</accession>
<comment type="caution">
    <text evidence="1">The sequence shown here is derived from an EMBL/GenBank/DDBJ whole genome shotgun (WGS) entry which is preliminary data.</text>
</comment>
<protein>
    <submittedName>
        <fullName evidence="1">Uncharacterized protein</fullName>
    </submittedName>
</protein>